<keyword evidence="1" id="KW-1133">Transmembrane helix</keyword>
<dbReference type="KEGG" id="aup:AsAng_0022680"/>
<dbReference type="Proteomes" id="UP001060919">
    <property type="component" value="Chromosome"/>
</dbReference>
<protein>
    <submittedName>
        <fullName evidence="2">Uncharacterized protein</fullName>
    </submittedName>
</protein>
<name>A0A915YEG2_9BACT</name>
<keyword evidence="1" id="KW-0472">Membrane</keyword>
<feature type="transmembrane region" description="Helical" evidence="1">
    <location>
        <begin position="25"/>
        <end position="46"/>
    </location>
</feature>
<dbReference type="AlphaFoldDB" id="A0A915YEG2"/>
<feature type="transmembrane region" description="Helical" evidence="1">
    <location>
        <begin position="58"/>
        <end position="77"/>
    </location>
</feature>
<evidence type="ECO:0000313" key="3">
    <source>
        <dbReference type="Proteomes" id="UP001060919"/>
    </source>
</evidence>
<keyword evidence="1" id="KW-0812">Transmembrane</keyword>
<dbReference type="RefSeq" id="WP_264792715.1">
    <property type="nucleotide sequence ID" value="NZ_AP026867.1"/>
</dbReference>
<reference evidence="2" key="1">
    <citation type="submission" date="2022-09" db="EMBL/GenBank/DDBJ databases">
        <title>Aureispira anguillicida sp. nov., isolated from Leptocephalus of Japanese eel Anguilla japonica.</title>
        <authorList>
            <person name="Yuasa K."/>
            <person name="Mekata T."/>
            <person name="Ikunari K."/>
        </authorList>
    </citation>
    <scope>NUCLEOTIDE SEQUENCE</scope>
    <source>
        <strain evidence="2">EL160426</strain>
    </source>
</reference>
<feature type="transmembrane region" description="Helical" evidence="1">
    <location>
        <begin position="98"/>
        <end position="123"/>
    </location>
</feature>
<gene>
    <name evidence="2" type="ORF">AsAng_0022680</name>
</gene>
<sequence length="163" mass="19241">MENIILDETLEKREKEMKRTSKLKIVEILIWGGSLFFIAKVILFMQNPSLSLTFEARLVIAFVIVLWFLMPTFYVIWRRYKVVKQEEQGQTFYKGKSKLGVFLFWSGLISIISWFFAFGAPSLENYSSLGYYNDLFNLLSTLGMMVLYLYFFYKTAPLLDLRN</sequence>
<dbReference type="EMBL" id="AP026867">
    <property type="protein sequence ID" value="BDS11554.1"/>
    <property type="molecule type" value="Genomic_DNA"/>
</dbReference>
<proteinExistence type="predicted"/>
<evidence type="ECO:0000256" key="1">
    <source>
        <dbReference type="SAM" id="Phobius"/>
    </source>
</evidence>
<keyword evidence="3" id="KW-1185">Reference proteome</keyword>
<evidence type="ECO:0000313" key="2">
    <source>
        <dbReference type="EMBL" id="BDS11554.1"/>
    </source>
</evidence>
<accession>A0A915YEG2</accession>
<feature type="transmembrane region" description="Helical" evidence="1">
    <location>
        <begin position="135"/>
        <end position="153"/>
    </location>
</feature>
<organism evidence="2 3">
    <name type="scientific">Aureispira anguillae</name>
    <dbReference type="NCBI Taxonomy" id="2864201"/>
    <lineage>
        <taxon>Bacteria</taxon>
        <taxon>Pseudomonadati</taxon>
        <taxon>Bacteroidota</taxon>
        <taxon>Saprospiria</taxon>
        <taxon>Saprospirales</taxon>
        <taxon>Saprospiraceae</taxon>
        <taxon>Aureispira</taxon>
    </lineage>
</organism>